<dbReference type="InterPro" id="IPR017853">
    <property type="entry name" value="GH"/>
</dbReference>
<comment type="caution">
    <text evidence="5">The sequence shown here is derived from an EMBL/GenBank/DDBJ whole genome shotgun (WGS) entry which is preliminary data.</text>
</comment>
<evidence type="ECO:0000256" key="3">
    <source>
        <dbReference type="SAM" id="SignalP"/>
    </source>
</evidence>
<keyword evidence="6" id="KW-1185">Reference proteome</keyword>
<evidence type="ECO:0000256" key="1">
    <source>
        <dbReference type="ARBA" id="ARBA00001255"/>
    </source>
</evidence>
<dbReference type="GO" id="GO:0016787">
    <property type="term" value="F:hydrolase activity"/>
    <property type="evidence" value="ECO:0007669"/>
    <property type="project" value="UniProtKB-KW"/>
</dbReference>
<feature type="domain" description="Glycoside-hydrolase family GH114 TIM-barrel" evidence="4">
    <location>
        <begin position="49"/>
        <end position="314"/>
    </location>
</feature>
<reference evidence="5 6" key="1">
    <citation type="journal article" date="2024" name="IMA Fungus">
        <title>Apiospora arundinis, a panoply of carbohydrate-active enzymes and secondary metabolites.</title>
        <authorList>
            <person name="Sorensen T."/>
            <person name="Petersen C."/>
            <person name="Muurmann A.T."/>
            <person name="Christiansen J.V."/>
            <person name="Brundto M.L."/>
            <person name="Overgaard C.K."/>
            <person name="Boysen A.T."/>
            <person name="Wollenberg R.D."/>
            <person name="Larsen T.O."/>
            <person name="Sorensen J.L."/>
            <person name="Nielsen K.L."/>
            <person name="Sondergaard T.E."/>
        </authorList>
    </citation>
    <scope>NUCLEOTIDE SEQUENCE [LARGE SCALE GENOMIC DNA]</scope>
    <source>
        <strain evidence="5 6">AAU 773</strain>
    </source>
</reference>
<gene>
    <name evidence="5" type="ORF">PGQ11_011293</name>
</gene>
<keyword evidence="3" id="KW-0732">Signal</keyword>
<dbReference type="SUPFAM" id="SSF51445">
    <property type="entry name" value="(Trans)glycosidases"/>
    <property type="match status" value="1"/>
</dbReference>
<feature type="chain" id="PRO_5045358649" description="alpha-galactosidase" evidence="3">
    <location>
        <begin position="23"/>
        <end position="341"/>
    </location>
</feature>
<dbReference type="Pfam" id="PF03537">
    <property type="entry name" value="Glyco_hydro_114"/>
    <property type="match status" value="1"/>
</dbReference>
<accession>A0ABR2HZC6</accession>
<feature type="signal peptide" evidence="3">
    <location>
        <begin position="1"/>
        <end position="22"/>
    </location>
</feature>
<proteinExistence type="predicted"/>
<evidence type="ECO:0000256" key="2">
    <source>
        <dbReference type="ARBA" id="ARBA00012755"/>
    </source>
</evidence>
<protein>
    <recommendedName>
        <fullName evidence="2">alpha-galactosidase</fullName>
        <ecNumber evidence="2">3.2.1.22</ecNumber>
    </recommendedName>
</protein>
<dbReference type="PANTHER" id="PTHR35273">
    <property type="entry name" value="ALPHA-1,4 POLYGALACTOSAMINIDASE, PUTATIVE (AFU_ORTHOLOGUE AFUA_3G07890)-RELATED"/>
    <property type="match status" value="1"/>
</dbReference>
<evidence type="ECO:0000313" key="5">
    <source>
        <dbReference type="EMBL" id="KAK8855381.1"/>
    </source>
</evidence>
<evidence type="ECO:0000259" key="4">
    <source>
        <dbReference type="Pfam" id="PF03537"/>
    </source>
</evidence>
<sequence length="341" mass="36428">MLSPTFLSIVAVLAGCAAPAQAVARARANPAPKAARALNVPSFFKPGVKWQIEISDPIRVSRSSAVLPNDARVWDVDMWDSIDGGVSDNVITRLRAAQKSVVGDIFVICYFNGGGLNPADPDKGKFDAKDILGTIKGWEDENYVDIASSKVVDLMKKRIDAGIAGGCDGFDPDNIDGYLSPDRVHRNTSDHRSLTQSDYYNYMKALADHAHAAGKLLGQKNAAELLKLDDGTDRGLLKDGLVDFAVTESCAVPGSGNGNAWCNSVKSFVQGGKPVFQIEYPSQWGNNCSPSALGKDALAPYCAYNTIGFSPIMKLDGQECGLDGVTQYCDSLVIVTTPTET</sequence>
<dbReference type="EMBL" id="JAPCWZ010000007">
    <property type="protein sequence ID" value="KAK8855381.1"/>
    <property type="molecule type" value="Genomic_DNA"/>
</dbReference>
<evidence type="ECO:0000313" key="6">
    <source>
        <dbReference type="Proteomes" id="UP001390339"/>
    </source>
</evidence>
<dbReference type="InterPro" id="IPR004352">
    <property type="entry name" value="GH114_TIM-barrel"/>
</dbReference>
<comment type="catalytic activity">
    <reaction evidence="1">
        <text>Hydrolysis of terminal, non-reducing alpha-D-galactose residues in alpha-D-galactosides, including galactose oligosaccharides, galactomannans and galactolipids.</text>
        <dbReference type="EC" id="3.2.1.22"/>
    </reaction>
</comment>
<keyword evidence="5" id="KW-0378">Hydrolase</keyword>
<organism evidence="5 6">
    <name type="scientific">Apiospora arundinis</name>
    <dbReference type="NCBI Taxonomy" id="335852"/>
    <lineage>
        <taxon>Eukaryota</taxon>
        <taxon>Fungi</taxon>
        <taxon>Dikarya</taxon>
        <taxon>Ascomycota</taxon>
        <taxon>Pezizomycotina</taxon>
        <taxon>Sordariomycetes</taxon>
        <taxon>Xylariomycetidae</taxon>
        <taxon>Amphisphaeriales</taxon>
        <taxon>Apiosporaceae</taxon>
        <taxon>Apiospora</taxon>
    </lineage>
</organism>
<dbReference type="Gene3D" id="3.20.20.70">
    <property type="entry name" value="Aldolase class I"/>
    <property type="match status" value="1"/>
</dbReference>
<dbReference type="EC" id="3.2.1.22" evidence="2"/>
<name>A0ABR2HZC6_9PEZI</name>
<dbReference type="InterPro" id="IPR013785">
    <property type="entry name" value="Aldolase_TIM"/>
</dbReference>
<dbReference type="PANTHER" id="PTHR35273:SF2">
    <property type="entry name" value="ALPHA-GALACTOSIDASE"/>
    <property type="match status" value="1"/>
</dbReference>
<dbReference type="Proteomes" id="UP001390339">
    <property type="component" value="Unassembled WGS sequence"/>
</dbReference>